<dbReference type="PROSITE" id="PS00101">
    <property type="entry name" value="HEXAPEP_TRANSFERASES"/>
    <property type="match status" value="1"/>
</dbReference>
<feature type="domain" description="Mannose-1-phosphate guanyltransferase C-terminal" evidence="13">
    <location>
        <begin position="254"/>
        <end position="345"/>
    </location>
</feature>
<dbReference type="InterPro" id="IPR029044">
    <property type="entry name" value="Nucleotide-diphossugar_trans"/>
</dbReference>
<organism evidence="14 15">
    <name type="scientific">Candidatus Gottesmanbacteria bacterium RIFCSPLOWO2_01_FULL_39_12b</name>
    <dbReference type="NCBI Taxonomy" id="1798388"/>
    <lineage>
        <taxon>Bacteria</taxon>
        <taxon>Candidatus Gottesmaniibacteriota</taxon>
    </lineage>
</organism>
<evidence type="ECO:0000256" key="5">
    <source>
        <dbReference type="ARBA" id="ARBA00022679"/>
    </source>
</evidence>
<dbReference type="Gene3D" id="3.90.550.10">
    <property type="entry name" value="Spore Coat Polysaccharide Biosynthesis Protein SpsA, Chain A"/>
    <property type="match status" value="1"/>
</dbReference>
<evidence type="ECO:0000256" key="6">
    <source>
        <dbReference type="ARBA" id="ARBA00022695"/>
    </source>
</evidence>
<feature type="domain" description="Nucleotidyl transferase" evidence="12">
    <location>
        <begin position="6"/>
        <end position="218"/>
    </location>
</feature>
<dbReference type="PANTHER" id="PTHR43584:SF8">
    <property type="entry name" value="N-ACETYLMURAMATE ALPHA-1-PHOSPHATE URIDYLYLTRANSFERASE"/>
    <property type="match status" value="1"/>
</dbReference>
<evidence type="ECO:0000313" key="15">
    <source>
        <dbReference type="Proteomes" id="UP000176609"/>
    </source>
</evidence>
<dbReference type="InterPro" id="IPR011004">
    <property type="entry name" value="Trimer_LpxA-like_sf"/>
</dbReference>
<accession>A0A1F6APY8</accession>
<dbReference type="InterPro" id="IPR018357">
    <property type="entry name" value="Hexapep_transf_CS"/>
</dbReference>
<dbReference type="EMBL" id="MFJR01000007">
    <property type="protein sequence ID" value="OGG26759.1"/>
    <property type="molecule type" value="Genomic_DNA"/>
</dbReference>
<keyword evidence="9" id="KW-0012">Acyltransferase</keyword>
<dbReference type="AlphaFoldDB" id="A0A1F6APY8"/>
<comment type="pathway">
    <text evidence="1">Nucleotide-sugar biosynthesis; UDP-N-acetyl-alpha-D-glucosamine biosynthesis; N-acetyl-alpha-D-glucosamine 1-phosphate from alpha-D-glucosamine 6-phosphate (route II): step 2/2.</text>
</comment>
<keyword evidence="7" id="KW-0677">Repeat</keyword>
<comment type="pathway">
    <text evidence="2">Nucleotide-sugar biosynthesis; UDP-N-acetyl-alpha-D-glucosamine biosynthesis; UDP-N-acetyl-alpha-D-glucosamine from N-acetyl-alpha-D-glucosamine 1-phosphate: step 1/1.</text>
</comment>
<comment type="similarity">
    <text evidence="3">In the C-terminal section; belongs to the transferase hexapeptide repeat family.</text>
</comment>
<dbReference type="InterPro" id="IPR056729">
    <property type="entry name" value="GMPPB_C"/>
</dbReference>
<evidence type="ECO:0000256" key="11">
    <source>
        <dbReference type="ARBA" id="ARBA00048493"/>
    </source>
</evidence>
<evidence type="ECO:0000313" key="14">
    <source>
        <dbReference type="EMBL" id="OGG26759.1"/>
    </source>
</evidence>
<evidence type="ECO:0000256" key="10">
    <source>
        <dbReference type="ARBA" id="ARBA00048247"/>
    </source>
</evidence>
<dbReference type="SUPFAM" id="SSF51161">
    <property type="entry name" value="Trimeric LpxA-like enzymes"/>
    <property type="match status" value="1"/>
</dbReference>
<dbReference type="PANTHER" id="PTHR43584">
    <property type="entry name" value="NUCLEOTIDYL TRANSFERASE"/>
    <property type="match status" value="1"/>
</dbReference>
<keyword evidence="5" id="KW-0808">Transferase</keyword>
<keyword evidence="8" id="KW-0511">Multifunctional enzyme</keyword>
<evidence type="ECO:0000256" key="4">
    <source>
        <dbReference type="ARBA" id="ARBA00007947"/>
    </source>
</evidence>
<dbReference type="GO" id="GO:0003977">
    <property type="term" value="F:UDP-N-acetylglucosamine diphosphorylase activity"/>
    <property type="evidence" value="ECO:0007669"/>
    <property type="project" value="UniProtKB-EC"/>
</dbReference>
<evidence type="ECO:0000256" key="1">
    <source>
        <dbReference type="ARBA" id="ARBA00005166"/>
    </source>
</evidence>
<dbReference type="Pfam" id="PF25087">
    <property type="entry name" value="GMPPB_C"/>
    <property type="match status" value="1"/>
</dbReference>
<gene>
    <name evidence="14" type="ORF">A2960_01135</name>
</gene>
<dbReference type="SUPFAM" id="SSF53448">
    <property type="entry name" value="Nucleotide-diphospho-sugar transferases"/>
    <property type="match status" value="1"/>
</dbReference>
<dbReference type="InterPro" id="IPR001451">
    <property type="entry name" value="Hexapep"/>
</dbReference>
<evidence type="ECO:0000259" key="13">
    <source>
        <dbReference type="Pfam" id="PF25087"/>
    </source>
</evidence>
<evidence type="ECO:0000256" key="2">
    <source>
        <dbReference type="ARBA" id="ARBA00005208"/>
    </source>
</evidence>
<evidence type="ECO:0000256" key="3">
    <source>
        <dbReference type="ARBA" id="ARBA00007707"/>
    </source>
</evidence>
<comment type="catalytic activity">
    <reaction evidence="11">
        <text>N-acetyl-alpha-D-glucosamine 1-phosphate + UTP + H(+) = UDP-N-acetyl-alpha-D-glucosamine + diphosphate</text>
        <dbReference type="Rhea" id="RHEA:13509"/>
        <dbReference type="ChEBI" id="CHEBI:15378"/>
        <dbReference type="ChEBI" id="CHEBI:33019"/>
        <dbReference type="ChEBI" id="CHEBI:46398"/>
        <dbReference type="ChEBI" id="CHEBI:57705"/>
        <dbReference type="ChEBI" id="CHEBI:57776"/>
        <dbReference type="EC" id="2.7.7.23"/>
    </reaction>
</comment>
<name>A0A1F6APY8_9BACT</name>
<protein>
    <submittedName>
        <fullName evidence="14">Uncharacterized protein</fullName>
    </submittedName>
</protein>
<sequence>MNKIVTLILAGGDSSRFWPLRDKHFIKFLDKPLICYSISQLIKFGFTDIVIVVSQENQAKYEILRSFFTNINLNLVTQVNFLGMAGAVISAAKFIKENPVLIVGPSDIHENILLDDFTKLLRTKPEGILAGIALDKYFPGGYLTVKKDIVTGIVEKPSPNKLPSNIVNFVFDYLVKGDLLLDSIKKINTKRDDHYEQAIELLIKKGHNFKFLPYKGFWGYLKYPWNLLDINSYFLNKIHKIKIKSSEIADSSNIVGNVIIEEGVKIMENVKIIGPVYIGKGTIIGQNCLIRESMIGNNCVIGFSTEIARSHIGDNCWFHNNYIGDSVLSENISMGAGAILANYKLNKQPVKSVIGGKQIITGKIKLGALIGSNVNIGVNASIMPGVKIGQNSVVGSGVVLDIDLPEKKVCYFKNENYTITDNKF</sequence>
<dbReference type="Gene3D" id="2.160.10.10">
    <property type="entry name" value="Hexapeptide repeat proteins"/>
    <property type="match status" value="1"/>
</dbReference>
<dbReference type="Pfam" id="PF00483">
    <property type="entry name" value="NTP_transferase"/>
    <property type="match status" value="1"/>
</dbReference>
<dbReference type="GO" id="GO:0019134">
    <property type="term" value="F:glucosamine-1-phosphate N-acetyltransferase activity"/>
    <property type="evidence" value="ECO:0007669"/>
    <property type="project" value="UniProtKB-EC"/>
</dbReference>
<proteinExistence type="inferred from homology"/>
<evidence type="ECO:0000256" key="7">
    <source>
        <dbReference type="ARBA" id="ARBA00022737"/>
    </source>
</evidence>
<reference evidence="14 15" key="1">
    <citation type="journal article" date="2016" name="Nat. Commun.">
        <title>Thousands of microbial genomes shed light on interconnected biogeochemical processes in an aquifer system.</title>
        <authorList>
            <person name="Anantharaman K."/>
            <person name="Brown C.T."/>
            <person name="Hug L.A."/>
            <person name="Sharon I."/>
            <person name="Castelle C.J."/>
            <person name="Probst A.J."/>
            <person name="Thomas B.C."/>
            <person name="Singh A."/>
            <person name="Wilkins M.J."/>
            <person name="Karaoz U."/>
            <person name="Brodie E.L."/>
            <person name="Williams K.H."/>
            <person name="Hubbard S.S."/>
            <person name="Banfield J.F."/>
        </authorList>
    </citation>
    <scope>NUCLEOTIDE SEQUENCE [LARGE SCALE GENOMIC DNA]</scope>
</reference>
<keyword evidence="6" id="KW-0548">Nucleotidyltransferase</keyword>
<evidence type="ECO:0000259" key="12">
    <source>
        <dbReference type="Pfam" id="PF00483"/>
    </source>
</evidence>
<comment type="catalytic activity">
    <reaction evidence="10">
        <text>alpha-D-glucosamine 1-phosphate + acetyl-CoA = N-acetyl-alpha-D-glucosamine 1-phosphate + CoA + H(+)</text>
        <dbReference type="Rhea" id="RHEA:13725"/>
        <dbReference type="ChEBI" id="CHEBI:15378"/>
        <dbReference type="ChEBI" id="CHEBI:57287"/>
        <dbReference type="ChEBI" id="CHEBI:57288"/>
        <dbReference type="ChEBI" id="CHEBI:57776"/>
        <dbReference type="ChEBI" id="CHEBI:58516"/>
        <dbReference type="EC" id="2.3.1.157"/>
    </reaction>
</comment>
<dbReference type="InterPro" id="IPR005835">
    <property type="entry name" value="NTP_transferase_dom"/>
</dbReference>
<dbReference type="InterPro" id="IPR050065">
    <property type="entry name" value="GlmU-like"/>
</dbReference>
<dbReference type="Pfam" id="PF00132">
    <property type="entry name" value="Hexapep"/>
    <property type="match status" value="1"/>
</dbReference>
<comment type="caution">
    <text evidence="14">The sequence shown here is derived from an EMBL/GenBank/DDBJ whole genome shotgun (WGS) entry which is preliminary data.</text>
</comment>
<comment type="similarity">
    <text evidence="4">In the N-terminal section; belongs to the N-acetylglucosamine-1-phosphate uridyltransferase family.</text>
</comment>
<evidence type="ECO:0000256" key="9">
    <source>
        <dbReference type="ARBA" id="ARBA00023315"/>
    </source>
</evidence>
<dbReference type="Proteomes" id="UP000176609">
    <property type="component" value="Unassembled WGS sequence"/>
</dbReference>
<evidence type="ECO:0000256" key="8">
    <source>
        <dbReference type="ARBA" id="ARBA00023268"/>
    </source>
</evidence>